<keyword evidence="1" id="KW-1133">Transmembrane helix</keyword>
<proteinExistence type="predicted"/>
<name>C7DGJ9_MICA2</name>
<accession>C7DGJ9</accession>
<keyword evidence="3" id="KW-1185">Reference proteome</keyword>
<dbReference type="EMBL" id="GG697238">
    <property type="protein sequence ID" value="EET90346.1"/>
    <property type="molecule type" value="Genomic_DNA"/>
</dbReference>
<organism evidence="2 3">
    <name type="scientific">Candidatus Micrarchaeum acidiphilum ARMAN-2</name>
    <dbReference type="NCBI Taxonomy" id="425595"/>
    <lineage>
        <taxon>Archaea</taxon>
        <taxon>Candidatus Micrarchaeota</taxon>
        <taxon>Candidatus Micrarchaeia</taxon>
        <taxon>Candidatus Micrarchaeales</taxon>
        <taxon>Candidatus Micrarchaeaceae</taxon>
        <taxon>Candidatus Micrarchaeum</taxon>
    </lineage>
</organism>
<reference evidence="2 3" key="1">
    <citation type="journal article" date="2009" name="Genome Biol.">
        <title>Community-wide analysis of microbial genome sequence signatures.</title>
        <authorList>
            <person name="Dick G.J."/>
            <person name="Andersson A.F."/>
            <person name="Baker B.J."/>
            <person name="Simmons S.L."/>
            <person name="Thomas B.C."/>
            <person name="Yelton A.P."/>
            <person name="Banfield J.F."/>
        </authorList>
    </citation>
    <scope>NUCLEOTIDE SEQUENCE [LARGE SCALE GENOMIC DNA]</scope>
    <source>
        <strain evidence="2">ARMAN-2</strain>
    </source>
</reference>
<dbReference type="Proteomes" id="UP000332487">
    <property type="component" value="Unassembled WGS sequence"/>
</dbReference>
<sequence>MDSKYLKTYYMIKRPWTMKVAKAGGDGMNAQARKFAKIMSITMVLNLMAALAFIAFIFIEVIK</sequence>
<reference evidence="2 3" key="2">
    <citation type="journal article" date="2010" name="Proc. Natl. Acad. Sci. U.S.A.">
        <title>Enigmatic, ultrasmall, uncultivated Archaea.</title>
        <authorList>
            <person name="Baker B.J."/>
            <person name="Comolli L.R."/>
            <person name="Dick G.J."/>
            <person name="Hauser L.J."/>
            <person name="Hyatt D."/>
            <person name="Dill B.D."/>
            <person name="Land M.L."/>
            <person name="Verberkmoes N.C."/>
            <person name="Hettich R.L."/>
            <person name="Banfield J.F."/>
        </authorList>
    </citation>
    <scope>NUCLEOTIDE SEQUENCE [LARGE SCALE GENOMIC DNA]</scope>
    <source>
        <strain evidence="2">ARMAN-2</strain>
    </source>
</reference>
<evidence type="ECO:0000313" key="2">
    <source>
        <dbReference type="EMBL" id="EET90346.1"/>
    </source>
</evidence>
<evidence type="ECO:0000256" key="1">
    <source>
        <dbReference type="SAM" id="Phobius"/>
    </source>
</evidence>
<keyword evidence="1" id="KW-0812">Transmembrane</keyword>
<keyword evidence="1" id="KW-0472">Membrane</keyword>
<dbReference type="AlphaFoldDB" id="C7DGJ9"/>
<protein>
    <submittedName>
        <fullName evidence="2">Uncharacterized protein</fullName>
    </submittedName>
</protein>
<feature type="transmembrane region" description="Helical" evidence="1">
    <location>
        <begin position="38"/>
        <end position="59"/>
    </location>
</feature>
<gene>
    <name evidence="2" type="ORF">UNLARM2_0201</name>
</gene>
<evidence type="ECO:0000313" key="3">
    <source>
        <dbReference type="Proteomes" id="UP000332487"/>
    </source>
</evidence>